<sequence>MARMPNPGVLAEVLRSGNLRALLRAARDGQAAVRLQVVAAAAELGVLDALVGGPVSTAALADRLGVPDPDLLAAYLRVLAAAGFITGEGSWALTRAGRAVVDDDRVRAVYEGFGGYHTGLYRELRPLLSGGPRRRDVEEQAGVIARLSAVLEPLLHDLLTRTVRERRPRRVLDIGCGAGLHLAAMLEAAPDATGIGVDVDPDAAALARRTLSERGLADRAGVEAVDIRTVLAAGRPGALTDRIDLALLANVVYYVPLDERVELLSAVARLLAPGGALVVVTTVARPQLFSRHLDLLLRAQEGRMELPAVDLLLGQIREAGLQPDPPERIGPAGAALTAVTAIR</sequence>
<proteinExistence type="predicted"/>
<dbReference type="InterPro" id="IPR036390">
    <property type="entry name" value="WH_DNA-bd_sf"/>
</dbReference>
<feature type="domain" description="O-methyltransferase dimerisation" evidence="3">
    <location>
        <begin position="34"/>
        <end position="101"/>
    </location>
</feature>
<evidence type="ECO:0000256" key="2">
    <source>
        <dbReference type="ARBA" id="ARBA00022679"/>
    </source>
</evidence>
<evidence type="ECO:0000259" key="4">
    <source>
        <dbReference type="Pfam" id="PF13649"/>
    </source>
</evidence>
<evidence type="ECO:0000313" key="6">
    <source>
        <dbReference type="Proteomes" id="UP000317484"/>
    </source>
</evidence>
<dbReference type="InterPro" id="IPR029063">
    <property type="entry name" value="SAM-dependent_MTases_sf"/>
</dbReference>
<protein>
    <submittedName>
        <fullName evidence="5">Methyltransferase domain-containing protein</fullName>
    </submittedName>
</protein>
<dbReference type="CDD" id="cd02440">
    <property type="entry name" value="AdoMet_MTases"/>
    <property type="match status" value="1"/>
</dbReference>
<dbReference type="Gene3D" id="3.40.50.150">
    <property type="entry name" value="Vaccinia Virus protein VP39"/>
    <property type="match status" value="1"/>
</dbReference>
<dbReference type="PANTHER" id="PTHR43861:SF1">
    <property type="entry name" value="TRANS-ACONITATE 2-METHYLTRANSFERASE"/>
    <property type="match status" value="1"/>
</dbReference>
<dbReference type="PANTHER" id="PTHR43861">
    <property type="entry name" value="TRANS-ACONITATE 2-METHYLTRANSFERASE-RELATED"/>
    <property type="match status" value="1"/>
</dbReference>
<dbReference type="GO" id="GO:0008168">
    <property type="term" value="F:methyltransferase activity"/>
    <property type="evidence" value="ECO:0007669"/>
    <property type="project" value="UniProtKB-KW"/>
</dbReference>
<dbReference type="SUPFAM" id="SSF46785">
    <property type="entry name" value="Winged helix' DNA-binding domain"/>
    <property type="match status" value="1"/>
</dbReference>
<keyword evidence="2 5" id="KW-0808">Transferase</keyword>
<dbReference type="Proteomes" id="UP000317484">
    <property type="component" value="Unassembled WGS sequence"/>
</dbReference>
<keyword evidence="1 5" id="KW-0489">Methyltransferase</keyword>
<dbReference type="InterPro" id="IPR036388">
    <property type="entry name" value="WH-like_DNA-bd_sf"/>
</dbReference>
<dbReference type="Pfam" id="PF13649">
    <property type="entry name" value="Methyltransf_25"/>
    <property type="match status" value="1"/>
</dbReference>
<evidence type="ECO:0000256" key="1">
    <source>
        <dbReference type="ARBA" id="ARBA00022603"/>
    </source>
</evidence>
<feature type="domain" description="Methyltransferase" evidence="4">
    <location>
        <begin position="171"/>
        <end position="275"/>
    </location>
</feature>
<evidence type="ECO:0000259" key="3">
    <source>
        <dbReference type="Pfam" id="PF08100"/>
    </source>
</evidence>
<dbReference type="EMBL" id="FXTJ01000002">
    <property type="protein sequence ID" value="SMO62165.1"/>
    <property type="molecule type" value="Genomic_DNA"/>
</dbReference>
<dbReference type="InterPro" id="IPR041698">
    <property type="entry name" value="Methyltransf_25"/>
</dbReference>
<name>A0A521CS09_9ACTN</name>
<dbReference type="RefSeq" id="WP_142457795.1">
    <property type="nucleotide sequence ID" value="NZ_FXTJ01000002.1"/>
</dbReference>
<dbReference type="AlphaFoldDB" id="A0A521CS09"/>
<dbReference type="GO" id="GO:0032259">
    <property type="term" value="P:methylation"/>
    <property type="evidence" value="ECO:0007669"/>
    <property type="project" value="UniProtKB-KW"/>
</dbReference>
<dbReference type="Pfam" id="PF08100">
    <property type="entry name" value="Dimerisation"/>
    <property type="match status" value="1"/>
</dbReference>
<dbReference type="SUPFAM" id="SSF53335">
    <property type="entry name" value="S-adenosyl-L-methionine-dependent methyltransferases"/>
    <property type="match status" value="1"/>
</dbReference>
<dbReference type="Gene3D" id="1.10.10.10">
    <property type="entry name" value="Winged helix-like DNA-binding domain superfamily/Winged helix DNA-binding domain"/>
    <property type="match status" value="1"/>
</dbReference>
<keyword evidence="6" id="KW-1185">Reference proteome</keyword>
<evidence type="ECO:0000313" key="5">
    <source>
        <dbReference type="EMBL" id="SMO62165.1"/>
    </source>
</evidence>
<gene>
    <name evidence="5" type="ORF">SAMN06273567_102579</name>
</gene>
<dbReference type="InterPro" id="IPR012967">
    <property type="entry name" value="COMT_dimerisation"/>
</dbReference>
<reference evidence="5 6" key="1">
    <citation type="submission" date="2017-05" db="EMBL/GenBank/DDBJ databases">
        <authorList>
            <person name="Varghese N."/>
            <person name="Submissions S."/>
        </authorList>
    </citation>
    <scope>NUCLEOTIDE SEQUENCE [LARGE SCALE GENOMIC DNA]</scope>
    <source>
        <strain evidence="5 6">DSM 46834</strain>
    </source>
</reference>
<organism evidence="5 6">
    <name type="scientific">Geodermatophilus aquaeductus</name>
    <dbReference type="NCBI Taxonomy" id="1564161"/>
    <lineage>
        <taxon>Bacteria</taxon>
        <taxon>Bacillati</taxon>
        <taxon>Actinomycetota</taxon>
        <taxon>Actinomycetes</taxon>
        <taxon>Geodermatophilales</taxon>
        <taxon>Geodermatophilaceae</taxon>
        <taxon>Geodermatophilus</taxon>
    </lineage>
</organism>
<accession>A0A521CS09</accession>